<reference evidence="2" key="1">
    <citation type="submission" date="2021-02" db="EMBL/GenBank/DDBJ databases">
        <authorList>
            <person name="Nowell W R."/>
        </authorList>
    </citation>
    <scope>NUCLEOTIDE SEQUENCE</scope>
</reference>
<protein>
    <submittedName>
        <fullName evidence="2">Uncharacterized protein</fullName>
    </submittedName>
</protein>
<dbReference type="SUPFAM" id="SSF53335">
    <property type="entry name" value="S-adenosyl-L-methionine-dependent methyltransferases"/>
    <property type="match status" value="1"/>
</dbReference>
<feature type="non-terminal residue" evidence="2">
    <location>
        <position position="170"/>
    </location>
</feature>
<feature type="transmembrane region" description="Helical" evidence="1">
    <location>
        <begin position="12"/>
        <end position="36"/>
    </location>
</feature>
<sequence length="170" mass="20201">MSSSGPLFYNYIMSWCSYIILPPLLLYAIMQILYWLSHRTNFFGRYYAMLYYTLQERFDITLVLRELKNPTDKNKTFADIVNHYDFFAYWLMCLDKPRVNAYEEAIKQYAQLRKKAVWLDIGTGAHMPLTRLLIKYGVAEHVHAVDANRKTYQSAKTLREHLPNGEKQRI</sequence>
<dbReference type="Gene3D" id="3.40.50.150">
    <property type="entry name" value="Vaccinia Virus protein VP39"/>
    <property type="match status" value="1"/>
</dbReference>
<comment type="caution">
    <text evidence="2">The sequence shown here is derived from an EMBL/GenBank/DDBJ whole genome shotgun (WGS) entry which is preliminary data.</text>
</comment>
<dbReference type="AlphaFoldDB" id="A0A816GQU8"/>
<dbReference type="Proteomes" id="UP000663828">
    <property type="component" value="Unassembled WGS sequence"/>
</dbReference>
<keyword evidence="3" id="KW-1185">Reference proteome</keyword>
<dbReference type="EMBL" id="CAJNOR010014100">
    <property type="protein sequence ID" value="CAF1676755.1"/>
    <property type="molecule type" value="Genomic_DNA"/>
</dbReference>
<keyword evidence="1" id="KW-1133">Transmembrane helix</keyword>
<evidence type="ECO:0000313" key="3">
    <source>
        <dbReference type="Proteomes" id="UP000663828"/>
    </source>
</evidence>
<organism evidence="2 3">
    <name type="scientific">Adineta ricciae</name>
    <name type="common">Rotifer</name>
    <dbReference type="NCBI Taxonomy" id="249248"/>
    <lineage>
        <taxon>Eukaryota</taxon>
        <taxon>Metazoa</taxon>
        <taxon>Spiralia</taxon>
        <taxon>Gnathifera</taxon>
        <taxon>Rotifera</taxon>
        <taxon>Eurotatoria</taxon>
        <taxon>Bdelloidea</taxon>
        <taxon>Adinetida</taxon>
        <taxon>Adinetidae</taxon>
        <taxon>Adineta</taxon>
    </lineage>
</organism>
<evidence type="ECO:0000313" key="2">
    <source>
        <dbReference type="EMBL" id="CAF1676755.1"/>
    </source>
</evidence>
<proteinExistence type="predicted"/>
<evidence type="ECO:0000256" key="1">
    <source>
        <dbReference type="SAM" id="Phobius"/>
    </source>
</evidence>
<gene>
    <name evidence="2" type="ORF">XAT740_LOCUS59750</name>
</gene>
<accession>A0A816GQU8</accession>
<keyword evidence="1" id="KW-0812">Transmembrane</keyword>
<dbReference type="InterPro" id="IPR029063">
    <property type="entry name" value="SAM-dependent_MTases_sf"/>
</dbReference>
<name>A0A816GQU8_ADIRI</name>
<keyword evidence="1" id="KW-0472">Membrane</keyword>